<name>A0ACC0LAX5_RHOML</name>
<comment type="caution">
    <text evidence="1">The sequence shown here is derived from an EMBL/GenBank/DDBJ whole genome shotgun (WGS) entry which is preliminary data.</text>
</comment>
<sequence>MEHKLCEAAIKGDTDSLDAIIENDPLILHKFADGCFNGAASPLHVATSNNQTHFVEELLHRQPELTEVLDSQLRSALHLASAKGHDGIVTVLVNANSEMCLVRDREGKNPLHVAAVKGKINALKELVGARPEAAHDRVDRNETILHLCVKHNQLESLEILLETIQGKELVKAKDNDGNTILHLAILDQRVEWLPPNMQEITVHVATSNNQTHFVEKLLHRQPELTEVLDSQLRSALHLASAKGHDEIVKVLVKANPEMCLVRDREGKNPLHVAAMKGKINALKELVGARPEAARDRVDRNETILHLCVKHKQLDNLGELLAMIQDGDFVNAKDNDGNTILHLAILYKHFKIPSHVLEMKIIDVNARNANGHTAMDLLFLGSYDQKDQKEVVHIEDLLRQANAEQAKDLVVGDWLTKKRDTLMIVASLIATIAFEAGVNPPGGVWQDDDGHVAGESVMAYHHKSSYPYFLWFNTIGFVASLSTILLLISGLGFKNKAAMWFLMVTMWLAITAIATTYAFATFEVTPKTDHRSLGYTIKIGVIVWSGLMSILLLNHTFNLVKIFVKEKRSQTKAVRRILGFNPQSFSWWFANCMQSPTGERWKSNSSPFGH</sequence>
<organism evidence="1 2">
    <name type="scientific">Rhododendron molle</name>
    <name type="common">Chinese azalea</name>
    <name type="synonym">Azalea mollis</name>
    <dbReference type="NCBI Taxonomy" id="49168"/>
    <lineage>
        <taxon>Eukaryota</taxon>
        <taxon>Viridiplantae</taxon>
        <taxon>Streptophyta</taxon>
        <taxon>Embryophyta</taxon>
        <taxon>Tracheophyta</taxon>
        <taxon>Spermatophyta</taxon>
        <taxon>Magnoliopsida</taxon>
        <taxon>eudicotyledons</taxon>
        <taxon>Gunneridae</taxon>
        <taxon>Pentapetalae</taxon>
        <taxon>asterids</taxon>
        <taxon>Ericales</taxon>
        <taxon>Ericaceae</taxon>
        <taxon>Ericoideae</taxon>
        <taxon>Rhodoreae</taxon>
        <taxon>Rhododendron</taxon>
    </lineage>
</organism>
<proteinExistence type="predicted"/>
<dbReference type="Proteomes" id="UP001062846">
    <property type="component" value="Chromosome 13"/>
</dbReference>
<protein>
    <submittedName>
        <fullName evidence="1">Uncharacterized protein</fullName>
    </submittedName>
</protein>
<reference evidence="1" key="1">
    <citation type="submission" date="2022-02" db="EMBL/GenBank/DDBJ databases">
        <title>Plant Genome Project.</title>
        <authorList>
            <person name="Zhang R.-G."/>
        </authorList>
    </citation>
    <scope>NUCLEOTIDE SEQUENCE</scope>
    <source>
        <strain evidence="1">AT1</strain>
    </source>
</reference>
<evidence type="ECO:0000313" key="1">
    <source>
        <dbReference type="EMBL" id="KAI8525328.1"/>
    </source>
</evidence>
<keyword evidence="2" id="KW-1185">Reference proteome</keyword>
<evidence type="ECO:0000313" key="2">
    <source>
        <dbReference type="Proteomes" id="UP001062846"/>
    </source>
</evidence>
<accession>A0ACC0LAX5</accession>
<gene>
    <name evidence="1" type="ORF">RHMOL_Rhmol13G0222200</name>
</gene>
<dbReference type="EMBL" id="CM046400">
    <property type="protein sequence ID" value="KAI8525328.1"/>
    <property type="molecule type" value="Genomic_DNA"/>
</dbReference>